<dbReference type="InterPro" id="IPR029058">
    <property type="entry name" value="AB_hydrolase_fold"/>
</dbReference>
<dbReference type="FunFam" id="3.40.50.1820:FF:000484">
    <property type="entry name" value="Dipeptidyl peptidase 2"/>
    <property type="match status" value="1"/>
</dbReference>
<comment type="caution">
    <text evidence="7">The sequence shown here is derived from an EMBL/GenBank/DDBJ whole genome shotgun (WGS) entry which is preliminary data.</text>
</comment>
<keyword evidence="8" id="KW-1185">Reference proteome</keyword>
<accession>A0AAW1ARA3</accession>
<protein>
    <submittedName>
        <fullName evidence="7">Dipeptidyl peptidase 2</fullName>
    </submittedName>
</protein>
<evidence type="ECO:0000313" key="8">
    <source>
        <dbReference type="Proteomes" id="UP001474421"/>
    </source>
</evidence>
<proteinExistence type="inferred from homology"/>
<gene>
    <name evidence="7" type="ORF">NXF25_017101</name>
</gene>
<keyword evidence="5" id="KW-0325">Glycoprotein</keyword>
<dbReference type="PANTHER" id="PTHR11010:SF107">
    <property type="entry name" value="DIPEPTIDYL PEPTIDASE 2"/>
    <property type="match status" value="1"/>
</dbReference>
<evidence type="ECO:0000256" key="5">
    <source>
        <dbReference type="ARBA" id="ARBA00023180"/>
    </source>
</evidence>
<feature type="compositionally biased region" description="Pro residues" evidence="6">
    <location>
        <begin position="138"/>
        <end position="151"/>
    </location>
</feature>
<evidence type="ECO:0000256" key="1">
    <source>
        <dbReference type="ARBA" id="ARBA00011079"/>
    </source>
</evidence>
<evidence type="ECO:0000256" key="4">
    <source>
        <dbReference type="ARBA" id="ARBA00022801"/>
    </source>
</evidence>
<organism evidence="7 8">
    <name type="scientific">Crotalus adamanteus</name>
    <name type="common">Eastern diamondback rattlesnake</name>
    <dbReference type="NCBI Taxonomy" id="8729"/>
    <lineage>
        <taxon>Eukaryota</taxon>
        <taxon>Metazoa</taxon>
        <taxon>Chordata</taxon>
        <taxon>Craniata</taxon>
        <taxon>Vertebrata</taxon>
        <taxon>Euteleostomi</taxon>
        <taxon>Lepidosauria</taxon>
        <taxon>Squamata</taxon>
        <taxon>Bifurcata</taxon>
        <taxon>Unidentata</taxon>
        <taxon>Episquamata</taxon>
        <taxon>Toxicofera</taxon>
        <taxon>Serpentes</taxon>
        <taxon>Colubroidea</taxon>
        <taxon>Viperidae</taxon>
        <taxon>Crotalinae</taxon>
        <taxon>Crotalus</taxon>
    </lineage>
</organism>
<dbReference type="EMBL" id="JAOTOJ010000016">
    <property type="protein sequence ID" value="KAK9392257.1"/>
    <property type="molecule type" value="Genomic_DNA"/>
</dbReference>
<dbReference type="GO" id="GO:0006508">
    <property type="term" value="P:proteolysis"/>
    <property type="evidence" value="ECO:0007669"/>
    <property type="project" value="UniProtKB-KW"/>
</dbReference>
<sequence length="658" mass="69546">MNSGTGRPPGPPASPTSLHPGKSAFLPLIPRRCKVFLLNPHQLSARPAEQNLATQILPPPDKSRTQPHLGWRGEGELLHSEAKQEDPPSSRRAKQSNLSGGGDRQAAASFGDPSGRPRGSGGQRETPAQGIGGVLARPGPPLPPPPTPPPAGTGQGRPGAHSPPPPPPPPCRAAGRTETAPPPLSSRLRLAGPGATQRAGGEGRPPRPPAAHQGTPAAPPPPPQARPGPGASGWGLGAPGSLLRAGRGACAEGAHPLAREGGTVGRRRRGGGLPQSDPPRPFWAPGGKRGGRLTPEDGGTSVTMATDGALPPGGPRDFRAPTPPGSPRRSLLLLLLLLGLLGLGAAARSGAQPAFQERFFRQRLDHFNFQACRNRTFLQRYLVTDEFWRPGAGPIFFYTGNEGNIWTFALNTGFLLELAEQQGALVVFAEHRYYGKSLPFGAESLKGQNSGLLSVEQALADYAVLIAWLKEQHQAQNSPVVAFGGSYGGMLSAYMRLKYPNLVAGALAASAPVLSTAGIGDPGQFFKDVTADFENYSPECAKAVREAFRQIKDLSLVGAYGRISTEMALCHRLSTQEDIKHLFGFARNAFTMMAMMDYPYKTDFMGHFPANPVKVGCELMLASKDPIRGLAALYGWGLGQNPCPFMSLRVTPGKPKLL</sequence>
<feature type="region of interest" description="Disordered" evidence="6">
    <location>
        <begin position="44"/>
        <end position="240"/>
    </location>
</feature>
<name>A0AAW1ARA3_CROAD</name>
<dbReference type="PANTHER" id="PTHR11010">
    <property type="entry name" value="PROTEASE S28 PRO-X CARBOXYPEPTIDASE-RELATED"/>
    <property type="match status" value="1"/>
</dbReference>
<keyword evidence="2" id="KW-0645">Protease</keyword>
<dbReference type="GO" id="GO:0008239">
    <property type="term" value="F:dipeptidyl-peptidase activity"/>
    <property type="evidence" value="ECO:0007669"/>
    <property type="project" value="TreeGrafter"/>
</dbReference>
<dbReference type="AlphaFoldDB" id="A0AAW1ARA3"/>
<dbReference type="GO" id="GO:0031982">
    <property type="term" value="C:vesicle"/>
    <property type="evidence" value="ECO:0007669"/>
    <property type="project" value="TreeGrafter"/>
</dbReference>
<evidence type="ECO:0000256" key="2">
    <source>
        <dbReference type="ARBA" id="ARBA00022670"/>
    </source>
</evidence>
<dbReference type="SUPFAM" id="SSF53474">
    <property type="entry name" value="alpha/beta-Hydrolases"/>
    <property type="match status" value="1"/>
</dbReference>
<dbReference type="GO" id="GO:0070008">
    <property type="term" value="F:serine-type exopeptidase activity"/>
    <property type="evidence" value="ECO:0007669"/>
    <property type="project" value="InterPro"/>
</dbReference>
<dbReference type="Pfam" id="PF05577">
    <property type="entry name" value="Peptidase_S28"/>
    <property type="match status" value="1"/>
</dbReference>
<dbReference type="InterPro" id="IPR008758">
    <property type="entry name" value="Peptidase_S28"/>
</dbReference>
<comment type="similarity">
    <text evidence="1">Belongs to the peptidase S28 family.</text>
</comment>
<feature type="compositionally biased region" description="Pro residues" evidence="6">
    <location>
        <begin position="161"/>
        <end position="171"/>
    </location>
</feature>
<feature type="compositionally biased region" description="Pro residues" evidence="6">
    <location>
        <begin position="217"/>
        <end position="226"/>
    </location>
</feature>
<dbReference type="Proteomes" id="UP001474421">
    <property type="component" value="Unassembled WGS sequence"/>
</dbReference>
<feature type="region of interest" description="Disordered" evidence="6">
    <location>
        <begin position="1"/>
        <end position="24"/>
    </location>
</feature>
<feature type="compositionally biased region" description="Basic and acidic residues" evidence="6">
    <location>
        <begin position="71"/>
        <end position="89"/>
    </location>
</feature>
<dbReference type="Gene3D" id="3.40.50.1820">
    <property type="entry name" value="alpha/beta hydrolase"/>
    <property type="match status" value="1"/>
</dbReference>
<reference evidence="7 8" key="1">
    <citation type="journal article" date="2024" name="Proc. Natl. Acad. Sci. U.S.A.">
        <title>The genetic regulatory architecture and epigenomic basis for age-related changes in rattlesnake venom.</title>
        <authorList>
            <person name="Hogan M.P."/>
            <person name="Holding M.L."/>
            <person name="Nystrom G.S."/>
            <person name="Colston T.J."/>
            <person name="Bartlett D.A."/>
            <person name="Mason A.J."/>
            <person name="Ellsworth S.A."/>
            <person name="Rautsaw R.M."/>
            <person name="Lawrence K.C."/>
            <person name="Strickland J.L."/>
            <person name="He B."/>
            <person name="Fraser P."/>
            <person name="Margres M.J."/>
            <person name="Gilbert D.M."/>
            <person name="Gibbs H.L."/>
            <person name="Parkinson C.L."/>
            <person name="Rokyta D.R."/>
        </authorList>
    </citation>
    <scope>NUCLEOTIDE SEQUENCE [LARGE SCALE GENOMIC DNA]</scope>
    <source>
        <strain evidence="7">DRR0105</strain>
    </source>
</reference>
<feature type="region of interest" description="Disordered" evidence="6">
    <location>
        <begin position="254"/>
        <end position="324"/>
    </location>
</feature>
<evidence type="ECO:0000256" key="6">
    <source>
        <dbReference type="SAM" id="MobiDB-lite"/>
    </source>
</evidence>
<evidence type="ECO:0000256" key="3">
    <source>
        <dbReference type="ARBA" id="ARBA00022729"/>
    </source>
</evidence>
<evidence type="ECO:0000313" key="7">
    <source>
        <dbReference type="EMBL" id="KAK9392257.1"/>
    </source>
</evidence>
<keyword evidence="3" id="KW-0732">Signal</keyword>
<keyword evidence="4" id="KW-0378">Hydrolase</keyword>